<feature type="compositionally biased region" description="Basic and acidic residues" evidence="1">
    <location>
        <begin position="52"/>
        <end position="64"/>
    </location>
</feature>
<keyword evidence="3" id="KW-1185">Reference proteome</keyword>
<reference evidence="2 3" key="1">
    <citation type="journal article" date="2018" name="Evol. Lett.">
        <title>Horizontal gene cluster transfer increased hallucinogenic mushroom diversity.</title>
        <authorList>
            <person name="Reynolds H.T."/>
            <person name="Vijayakumar V."/>
            <person name="Gluck-Thaler E."/>
            <person name="Korotkin H.B."/>
            <person name="Matheny P.B."/>
            <person name="Slot J.C."/>
        </authorList>
    </citation>
    <scope>NUCLEOTIDE SEQUENCE [LARGE SCALE GENOMIC DNA]</scope>
    <source>
        <strain evidence="2 3">2631</strain>
    </source>
</reference>
<protein>
    <submittedName>
        <fullName evidence="2">Uncharacterized protein</fullName>
    </submittedName>
</protein>
<dbReference type="EMBL" id="NHYD01003288">
    <property type="protein sequence ID" value="PPQ81033.1"/>
    <property type="molecule type" value="Genomic_DNA"/>
</dbReference>
<sequence>MNNQQHEEGEDRDGKDNKEHDSEEEDEEDDYDDDDDEDARSISTDSAQDEEALTRAESGEDGHGHGHGHFVEGGQRAWGTWACGGDAVGDGGDRGDRTRRREDLGVERPRTPEPSTLGMGDRARRASVSSPLTQRRVWSHEGEDGESESNVEAEAKHHEQHFLDPDHEDQGKSRRREGRAAAHKIHDGDDNHVLEQEATKLVKRRRADGGVGAAACARAGYDSRVGAQAPLGQIQRVQCSRA</sequence>
<gene>
    <name evidence="2" type="ORF">CVT25_014428</name>
</gene>
<organism evidence="2 3">
    <name type="scientific">Psilocybe cyanescens</name>
    <dbReference type="NCBI Taxonomy" id="93625"/>
    <lineage>
        <taxon>Eukaryota</taxon>
        <taxon>Fungi</taxon>
        <taxon>Dikarya</taxon>
        <taxon>Basidiomycota</taxon>
        <taxon>Agaricomycotina</taxon>
        <taxon>Agaricomycetes</taxon>
        <taxon>Agaricomycetidae</taxon>
        <taxon>Agaricales</taxon>
        <taxon>Agaricineae</taxon>
        <taxon>Strophariaceae</taxon>
        <taxon>Psilocybe</taxon>
    </lineage>
</organism>
<evidence type="ECO:0000256" key="1">
    <source>
        <dbReference type="SAM" id="MobiDB-lite"/>
    </source>
</evidence>
<dbReference type="AlphaFoldDB" id="A0A409WR92"/>
<feature type="compositionally biased region" description="Basic and acidic residues" evidence="1">
    <location>
        <begin position="153"/>
        <end position="190"/>
    </location>
</feature>
<evidence type="ECO:0000313" key="3">
    <source>
        <dbReference type="Proteomes" id="UP000283269"/>
    </source>
</evidence>
<proteinExistence type="predicted"/>
<dbReference type="Proteomes" id="UP000283269">
    <property type="component" value="Unassembled WGS sequence"/>
</dbReference>
<evidence type="ECO:0000313" key="2">
    <source>
        <dbReference type="EMBL" id="PPQ81033.1"/>
    </source>
</evidence>
<feature type="compositionally biased region" description="Basic and acidic residues" evidence="1">
    <location>
        <begin position="91"/>
        <end position="111"/>
    </location>
</feature>
<feature type="region of interest" description="Disordered" evidence="1">
    <location>
        <begin position="1"/>
        <end position="190"/>
    </location>
</feature>
<feature type="compositionally biased region" description="Basic and acidic residues" evidence="1">
    <location>
        <begin position="1"/>
        <end position="21"/>
    </location>
</feature>
<name>A0A409WR92_PSICY</name>
<feature type="compositionally biased region" description="Acidic residues" evidence="1">
    <location>
        <begin position="22"/>
        <end position="38"/>
    </location>
</feature>
<accession>A0A409WR92</accession>
<comment type="caution">
    <text evidence="2">The sequence shown here is derived from an EMBL/GenBank/DDBJ whole genome shotgun (WGS) entry which is preliminary data.</text>
</comment>
<dbReference type="InParanoid" id="A0A409WR92"/>